<evidence type="ECO:0000313" key="4">
    <source>
        <dbReference type="EMBL" id="MDO6423345.1"/>
    </source>
</evidence>
<comment type="cofactor">
    <cofactor evidence="3">
        <name>Mn(2+)</name>
        <dbReference type="ChEBI" id="CHEBI:29035"/>
    </cofactor>
    <text evidence="3">Binds 2 manganese ions per subunit.</text>
</comment>
<feature type="binding site" evidence="2">
    <location>
        <begin position="327"/>
        <end position="330"/>
    </location>
    <ligand>
        <name>GMP</name>
        <dbReference type="ChEBI" id="CHEBI:58115"/>
    </ligand>
</feature>
<feature type="binding site" evidence="3">
    <location>
        <position position="271"/>
    </location>
    <ligand>
        <name>Mn(2+)</name>
        <dbReference type="ChEBI" id="CHEBI:29035"/>
        <label>2</label>
    </ligand>
</feature>
<keyword evidence="4" id="KW-0436">Ligase</keyword>
<dbReference type="Pfam" id="PF01139">
    <property type="entry name" value="RtcB"/>
    <property type="match status" value="1"/>
</dbReference>
<feature type="binding site" evidence="2">
    <location>
        <begin position="162"/>
        <end position="166"/>
    </location>
    <ligand>
        <name>GMP</name>
        <dbReference type="ChEBI" id="CHEBI:58115"/>
    </ligand>
</feature>
<accession>A0AAW7X669</accession>
<feature type="binding site" evidence="2">
    <location>
        <begin position="303"/>
        <end position="306"/>
    </location>
    <ligand>
        <name>GMP</name>
        <dbReference type="ChEBI" id="CHEBI:58115"/>
    </ligand>
</feature>
<dbReference type="AlphaFoldDB" id="A0AAW7X669"/>
<dbReference type="PANTHER" id="PTHR43749:SF2">
    <property type="entry name" value="RNA-SPLICING LIGASE RTCB"/>
    <property type="match status" value="1"/>
</dbReference>
<feature type="binding site" evidence="3">
    <location>
        <position position="77"/>
    </location>
    <ligand>
        <name>Mn(2+)</name>
        <dbReference type="ChEBI" id="CHEBI:29035"/>
        <label>1</label>
    </ligand>
</feature>
<organism evidence="4 5">
    <name type="scientific">Saccharophagus degradans</name>
    <dbReference type="NCBI Taxonomy" id="86304"/>
    <lineage>
        <taxon>Bacteria</taxon>
        <taxon>Pseudomonadati</taxon>
        <taxon>Pseudomonadota</taxon>
        <taxon>Gammaproteobacteria</taxon>
        <taxon>Cellvibrionales</taxon>
        <taxon>Cellvibrionaceae</taxon>
        <taxon>Saccharophagus</taxon>
    </lineage>
</organism>
<proteinExistence type="predicted"/>
<dbReference type="GO" id="GO:0030145">
    <property type="term" value="F:manganese ion binding"/>
    <property type="evidence" value="ECO:0007669"/>
    <property type="project" value="TreeGrafter"/>
</dbReference>
<evidence type="ECO:0000256" key="1">
    <source>
        <dbReference type="PIRSR" id="PIRSR601233-1"/>
    </source>
</evidence>
<dbReference type="EC" id="6.5.1.8" evidence="4"/>
<sequence>MSIKHILPPHKDQRLPVKIWTDDIDYKTQAQLSRVANLPFVFKHVAAMPDVHLGRGATVGSVIATEKAIIPAAVGVDIGCGMNAVRLSIKASQLPESLKAVRRGIESVVPLGAGGKHRNPQIAGGHDISMRLSAIFEKHPALNKRIRYDAFSRQLGTLGSGNHFIELCLDENDDVWIMLHSGSRGIGNKIGMYFIELAKREMERWMIHLPDTDLAYLSEGSDYYNDYIDAVTWGQDYAALNRTHMMNAVIKVLQTHLPPFVITQEAINCHHNYVEKENHFGKNVWVTRKGAIRARKDDLGIIPGSMGDKSFIVRGKGEEQSFCSCSHGAGRRFSRTAARKNFSVADLVAATEGVECRKDGGVLDEIPMAYKPINDVMQNQTDLVEVVHTLKQVVNVKG</sequence>
<feature type="binding site" evidence="2">
    <location>
        <begin position="271"/>
        <end position="272"/>
    </location>
    <ligand>
        <name>GMP</name>
        <dbReference type="ChEBI" id="CHEBI:58115"/>
    </ligand>
</feature>
<dbReference type="Proteomes" id="UP001169760">
    <property type="component" value="Unassembled WGS sequence"/>
</dbReference>
<keyword evidence="2" id="KW-0547">Nucleotide-binding</keyword>
<feature type="binding site" evidence="2">
    <location>
        <position position="310"/>
    </location>
    <ligand>
        <name>GMP</name>
        <dbReference type="ChEBI" id="CHEBI:58115"/>
    </ligand>
</feature>
<feature type="binding site" evidence="3">
    <location>
        <position position="163"/>
    </location>
    <ligand>
        <name>Mn(2+)</name>
        <dbReference type="ChEBI" id="CHEBI:29035"/>
        <label>1</label>
    </ligand>
</feature>
<evidence type="ECO:0000256" key="2">
    <source>
        <dbReference type="PIRSR" id="PIRSR601233-2"/>
    </source>
</evidence>
<keyword evidence="3" id="KW-0464">Manganese</keyword>
<feature type="binding site" evidence="2">
    <location>
        <position position="397"/>
    </location>
    <ligand>
        <name>GMP</name>
        <dbReference type="ChEBI" id="CHEBI:58115"/>
    </ligand>
</feature>
<dbReference type="RefSeq" id="WP_216065596.1">
    <property type="nucleotide sequence ID" value="NZ_JAHKPP010000043.1"/>
</dbReference>
<dbReference type="GO" id="GO:0003909">
    <property type="term" value="F:DNA ligase activity"/>
    <property type="evidence" value="ECO:0007669"/>
    <property type="project" value="TreeGrafter"/>
</dbReference>
<dbReference type="GO" id="GO:0170057">
    <property type="term" value="F:RNA ligase (GTP) activity"/>
    <property type="evidence" value="ECO:0007669"/>
    <property type="project" value="UniProtKB-EC"/>
</dbReference>
<comment type="caution">
    <text evidence="4">The sequence shown here is derived from an EMBL/GenBank/DDBJ whole genome shotgun (WGS) entry which is preliminary data.</text>
</comment>
<dbReference type="GO" id="GO:0042245">
    <property type="term" value="P:RNA repair"/>
    <property type="evidence" value="ECO:0007669"/>
    <property type="project" value="TreeGrafter"/>
</dbReference>
<feature type="active site" description="GMP-histidine intermediate" evidence="1">
    <location>
        <position position="327"/>
    </location>
</feature>
<dbReference type="EMBL" id="JAUOPB010000009">
    <property type="protein sequence ID" value="MDO6423345.1"/>
    <property type="molecule type" value="Genomic_DNA"/>
</dbReference>
<dbReference type="InterPro" id="IPR001233">
    <property type="entry name" value="RtcB"/>
</dbReference>
<protein>
    <submittedName>
        <fullName evidence="4">RtcB family protein</fullName>
        <ecNumber evidence="4">6.5.1.8</ecNumber>
    </submittedName>
</protein>
<feature type="binding site" evidence="3">
    <location>
        <position position="180"/>
    </location>
    <ligand>
        <name>Mn(2+)</name>
        <dbReference type="ChEBI" id="CHEBI:29035"/>
        <label>2</label>
    </ligand>
</feature>
<evidence type="ECO:0000313" key="5">
    <source>
        <dbReference type="Proteomes" id="UP001169760"/>
    </source>
</evidence>
<dbReference type="GO" id="GO:0006396">
    <property type="term" value="P:RNA processing"/>
    <property type="evidence" value="ECO:0007669"/>
    <property type="project" value="InterPro"/>
</dbReference>
<evidence type="ECO:0000256" key="3">
    <source>
        <dbReference type="PIRSR" id="PIRSR601233-3"/>
    </source>
</evidence>
<dbReference type="GO" id="GO:0006281">
    <property type="term" value="P:DNA repair"/>
    <property type="evidence" value="ECO:0007669"/>
    <property type="project" value="TreeGrafter"/>
</dbReference>
<dbReference type="PANTHER" id="PTHR43749">
    <property type="entry name" value="RNA-SPLICING LIGASE RTCB"/>
    <property type="match status" value="1"/>
</dbReference>
<dbReference type="InterPro" id="IPR052915">
    <property type="entry name" value="RtcB-like"/>
</dbReference>
<dbReference type="GO" id="GO:0005525">
    <property type="term" value="F:GTP binding"/>
    <property type="evidence" value="ECO:0007669"/>
    <property type="project" value="UniProtKB-KW"/>
</dbReference>
<name>A0AAW7X669_9GAMM</name>
<keyword evidence="3" id="KW-0479">Metal-binding</keyword>
<gene>
    <name evidence="4" type="ORF">Q4521_12765</name>
</gene>
<keyword evidence="2" id="KW-0342">GTP-binding</keyword>
<reference evidence="4" key="1">
    <citation type="submission" date="2023-07" db="EMBL/GenBank/DDBJ databases">
        <title>Genome content predicts the carbon catabolic preferences of heterotrophic bacteria.</title>
        <authorList>
            <person name="Gralka M."/>
        </authorList>
    </citation>
    <scope>NUCLEOTIDE SEQUENCE</scope>
    <source>
        <strain evidence="4">I3M17_2</strain>
    </source>
</reference>